<feature type="domain" description="Aminotransferase-like plant mobile" evidence="1">
    <location>
        <begin position="94"/>
        <end position="275"/>
    </location>
</feature>
<organism evidence="2 3">
    <name type="scientific">Dorcoceras hygrometricum</name>
    <dbReference type="NCBI Taxonomy" id="472368"/>
    <lineage>
        <taxon>Eukaryota</taxon>
        <taxon>Viridiplantae</taxon>
        <taxon>Streptophyta</taxon>
        <taxon>Embryophyta</taxon>
        <taxon>Tracheophyta</taxon>
        <taxon>Spermatophyta</taxon>
        <taxon>Magnoliopsida</taxon>
        <taxon>eudicotyledons</taxon>
        <taxon>Gunneridae</taxon>
        <taxon>Pentapetalae</taxon>
        <taxon>asterids</taxon>
        <taxon>lamiids</taxon>
        <taxon>Lamiales</taxon>
        <taxon>Gesneriaceae</taxon>
        <taxon>Didymocarpoideae</taxon>
        <taxon>Trichosporeae</taxon>
        <taxon>Loxocarpinae</taxon>
        <taxon>Dorcoceras</taxon>
    </lineage>
</organism>
<evidence type="ECO:0000313" key="3">
    <source>
        <dbReference type="Proteomes" id="UP000250235"/>
    </source>
</evidence>
<evidence type="ECO:0000259" key="1">
    <source>
        <dbReference type="Pfam" id="PF10536"/>
    </source>
</evidence>
<proteinExistence type="predicted"/>
<accession>A0A2Z7BNU2</accession>
<dbReference type="Proteomes" id="UP000250235">
    <property type="component" value="Unassembled WGS sequence"/>
</dbReference>
<dbReference type="AlphaFoldDB" id="A0A2Z7BNU2"/>
<protein>
    <recommendedName>
        <fullName evidence="1">Aminotransferase-like plant mobile domain-containing protein</fullName>
    </recommendedName>
</protein>
<dbReference type="InterPro" id="IPR044824">
    <property type="entry name" value="MAIN-like"/>
</dbReference>
<dbReference type="EMBL" id="KV003912">
    <property type="protein sequence ID" value="KZV36293.1"/>
    <property type="molecule type" value="Genomic_DNA"/>
</dbReference>
<reference evidence="2 3" key="1">
    <citation type="journal article" date="2015" name="Proc. Natl. Acad. Sci. U.S.A.">
        <title>The resurrection genome of Boea hygrometrica: A blueprint for survival of dehydration.</title>
        <authorList>
            <person name="Xiao L."/>
            <person name="Yang G."/>
            <person name="Zhang L."/>
            <person name="Yang X."/>
            <person name="Zhao S."/>
            <person name="Ji Z."/>
            <person name="Zhou Q."/>
            <person name="Hu M."/>
            <person name="Wang Y."/>
            <person name="Chen M."/>
            <person name="Xu Y."/>
            <person name="Jin H."/>
            <person name="Xiao X."/>
            <person name="Hu G."/>
            <person name="Bao F."/>
            <person name="Hu Y."/>
            <person name="Wan P."/>
            <person name="Li L."/>
            <person name="Deng X."/>
            <person name="Kuang T."/>
            <person name="Xiang C."/>
            <person name="Zhu J.K."/>
            <person name="Oliver M.J."/>
            <person name="He Y."/>
        </authorList>
    </citation>
    <scope>NUCLEOTIDE SEQUENCE [LARGE SCALE GENOMIC DNA]</scope>
    <source>
        <strain evidence="3">cv. XS01</strain>
    </source>
</reference>
<dbReference type="OrthoDB" id="1300289at2759"/>
<sequence length="488" mass="54931">MISFFFYRYGVGAALAVEVIGPIDHPSDNSFPTAIQHRLFPIHSLSSSDLLLSRPLLLYVVHVQFKSWPHVSGQWVEWVERLQPYFGEQWKSEGLWNLVEMSKVGMSKQSSLFDCMLQFWSPSSNAFLFSWGPMSPTLYDVYLFTGLPLVGPDSPYLIDDPSAPKLAPLRYFFPSYQEVVKQYKACPDVPSVTEHVMFLWVLVCQYLFCPISGKPSAEYLPLACSLSTGRIYNLGAMLLGSFYQGMNSCVANNPLSRLGGVAWLLQVKAAAYFSKIFSFPTSCGSLSITVLMQGQLSLSVVEFIEYLQTRTFDDLTSPPKPHIGSFDQPWTACPRFKDETRETIFDTLLTACVHHRFLIIDCTGARPSVVVRANISWSFEFYNPALLSRQFGLSQVIPHSALYYPMDISHLGSEVESGRFSKATVQLLSVVPSLFLNPIQVCAPEDVSSFVAWWPSRCAVLAPTFKYPSGSLLPFVYLFVSLNAFYWF</sequence>
<gene>
    <name evidence="2" type="ORF">F511_18708</name>
</gene>
<dbReference type="GO" id="GO:0010073">
    <property type="term" value="P:meristem maintenance"/>
    <property type="evidence" value="ECO:0007669"/>
    <property type="project" value="InterPro"/>
</dbReference>
<dbReference type="PANTHER" id="PTHR46033:SF1">
    <property type="entry name" value="PROTEIN MAIN-LIKE 2"/>
    <property type="match status" value="1"/>
</dbReference>
<dbReference type="Pfam" id="PF10536">
    <property type="entry name" value="PMD"/>
    <property type="match status" value="1"/>
</dbReference>
<dbReference type="InterPro" id="IPR019557">
    <property type="entry name" value="AminoTfrase-like_pln_mobile"/>
</dbReference>
<name>A0A2Z7BNU2_9LAMI</name>
<keyword evidence="3" id="KW-1185">Reference proteome</keyword>
<dbReference type="PANTHER" id="PTHR46033">
    <property type="entry name" value="PROTEIN MAIN-LIKE 2"/>
    <property type="match status" value="1"/>
</dbReference>
<evidence type="ECO:0000313" key="2">
    <source>
        <dbReference type="EMBL" id="KZV36293.1"/>
    </source>
</evidence>